<sequence>MNNAYICRMKKLFAKLRKKKNLSFDKSGVFATLSDGKEVVIKWSVIKKIILLDTFEEYSGYFLTEDYKSKALYDDISIDCNQNVVRIRTGGTPKVRKNTSRPFSRKFGTTSIYYPIFIEYVDDLGNKKLYANHYDDGAKLETVKKLSSFLAKDKIHQKNKVEGFTPLSEI</sequence>
<comment type="caution">
    <text evidence="1">The sequence shown here is derived from an EMBL/GenBank/DDBJ whole genome shotgun (WGS) entry which is preliminary data.</text>
</comment>
<accession>A0ABT8VV26</accession>
<dbReference type="EMBL" id="JAUMIT010000008">
    <property type="protein sequence ID" value="MDO3695819.1"/>
    <property type="molecule type" value="Genomic_DNA"/>
</dbReference>
<protein>
    <submittedName>
        <fullName evidence="1">Uncharacterized protein</fullName>
    </submittedName>
</protein>
<reference evidence="1" key="1">
    <citation type="submission" date="2023-07" db="EMBL/GenBank/DDBJ databases">
        <title>Wenyingzhuangia sp. chi5 genome sequencing and assembly.</title>
        <authorList>
            <person name="Park S."/>
        </authorList>
    </citation>
    <scope>NUCLEOTIDE SEQUENCE</scope>
    <source>
        <strain evidence="1">Chi5</strain>
    </source>
</reference>
<proteinExistence type="predicted"/>
<dbReference type="RefSeq" id="WP_302885124.1">
    <property type="nucleotide sequence ID" value="NZ_JAUMIT010000008.1"/>
</dbReference>
<dbReference type="Proteomes" id="UP001168642">
    <property type="component" value="Unassembled WGS sequence"/>
</dbReference>
<gene>
    <name evidence="1" type="ORF">QVZ41_13295</name>
</gene>
<name>A0ABT8VV26_9FLAO</name>
<organism evidence="1 2">
    <name type="scientific">Wenyingzhuangia gilva</name>
    <dbReference type="NCBI Taxonomy" id="3057677"/>
    <lineage>
        <taxon>Bacteria</taxon>
        <taxon>Pseudomonadati</taxon>
        <taxon>Bacteroidota</taxon>
        <taxon>Flavobacteriia</taxon>
        <taxon>Flavobacteriales</taxon>
        <taxon>Flavobacteriaceae</taxon>
        <taxon>Wenyingzhuangia</taxon>
    </lineage>
</organism>
<evidence type="ECO:0000313" key="2">
    <source>
        <dbReference type="Proteomes" id="UP001168642"/>
    </source>
</evidence>
<keyword evidence="2" id="KW-1185">Reference proteome</keyword>
<evidence type="ECO:0000313" key="1">
    <source>
        <dbReference type="EMBL" id="MDO3695819.1"/>
    </source>
</evidence>